<dbReference type="KEGG" id="psic:J4E96_15580"/>
<keyword evidence="2" id="KW-1185">Reference proteome</keyword>
<dbReference type="AlphaFoldDB" id="A0A8A4ZGG6"/>
<accession>A0A8A4ZGG6</accession>
<sequence length="141" mass="15229">MTVTLVGVAVCLVLACAVAVFALIASRIRTLSGRVGSFECAARPAQPADGPWVAGIAQYGAGRLDWWRSWSLAPRPSRSWRRAQFEVVGRVSLAGAGRGDLYLVRCRHLDDDFELTMSPEAYAGLASWLEAAPPSTVIRII</sequence>
<gene>
    <name evidence="1" type="ORF">J4E96_15580</name>
</gene>
<proteinExistence type="predicted"/>
<dbReference type="RefSeq" id="WP_227422994.1">
    <property type="nucleotide sequence ID" value="NZ_CP071868.1"/>
</dbReference>
<protein>
    <submittedName>
        <fullName evidence="1">DUF2550 domain-containing protein</fullName>
    </submittedName>
</protein>
<evidence type="ECO:0000313" key="1">
    <source>
        <dbReference type="EMBL" id="QTE28748.1"/>
    </source>
</evidence>
<name>A0A8A4ZGG6_9MICO</name>
<dbReference type="Proteomes" id="UP000663937">
    <property type="component" value="Chromosome"/>
</dbReference>
<reference evidence="1" key="1">
    <citation type="submission" date="2021-03" db="EMBL/GenBank/DDBJ databases">
        <title>Pengzhenrongella sicca gen. nov., sp. nov., a new member of suborder Micrococcineae isolated from High-Arctic tundra soil.</title>
        <authorList>
            <person name="Peng F."/>
        </authorList>
    </citation>
    <scope>NUCLEOTIDE SEQUENCE</scope>
    <source>
        <strain evidence="1">LRZ-2</strain>
    </source>
</reference>
<dbReference type="InterPro" id="IPR019675">
    <property type="entry name" value="DUF2550"/>
</dbReference>
<dbReference type="Pfam" id="PF10739">
    <property type="entry name" value="DUF2550"/>
    <property type="match status" value="1"/>
</dbReference>
<dbReference type="EMBL" id="CP071868">
    <property type="protein sequence ID" value="QTE28748.1"/>
    <property type="molecule type" value="Genomic_DNA"/>
</dbReference>
<organism evidence="1 2">
    <name type="scientific">Pengzhenrongella sicca</name>
    <dbReference type="NCBI Taxonomy" id="2819238"/>
    <lineage>
        <taxon>Bacteria</taxon>
        <taxon>Bacillati</taxon>
        <taxon>Actinomycetota</taxon>
        <taxon>Actinomycetes</taxon>
        <taxon>Micrococcales</taxon>
        <taxon>Pengzhenrongella</taxon>
    </lineage>
</organism>
<evidence type="ECO:0000313" key="2">
    <source>
        <dbReference type="Proteomes" id="UP000663937"/>
    </source>
</evidence>